<reference evidence="2 3" key="1">
    <citation type="submission" date="2019-02" db="EMBL/GenBank/DDBJ databases">
        <title>Deep-cultivation of Planctomycetes and their phenomic and genomic characterization uncovers novel biology.</title>
        <authorList>
            <person name="Wiegand S."/>
            <person name="Jogler M."/>
            <person name="Boedeker C."/>
            <person name="Pinto D."/>
            <person name="Vollmers J."/>
            <person name="Rivas-Marin E."/>
            <person name="Kohn T."/>
            <person name="Peeters S.H."/>
            <person name="Heuer A."/>
            <person name="Rast P."/>
            <person name="Oberbeckmann S."/>
            <person name="Bunk B."/>
            <person name="Jeske O."/>
            <person name="Meyerdierks A."/>
            <person name="Storesund J.E."/>
            <person name="Kallscheuer N."/>
            <person name="Luecker S."/>
            <person name="Lage O.M."/>
            <person name="Pohl T."/>
            <person name="Merkel B.J."/>
            <person name="Hornburger P."/>
            <person name="Mueller R.-W."/>
            <person name="Bruemmer F."/>
            <person name="Labrenz M."/>
            <person name="Spormann A.M."/>
            <person name="Op den Camp H."/>
            <person name="Overmann J."/>
            <person name="Amann R."/>
            <person name="Jetten M.S.M."/>
            <person name="Mascher T."/>
            <person name="Medema M.H."/>
            <person name="Devos D.P."/>
            <person name="Kaster A.-K."/>
            <person name="Ovreas L."/>
            <person name="Rohde M."/>
            <person name="Galperin M.Y."/>
            <person name="Jogler C."/>
        </authorList>
    </citation>
    <scope>NUCLEOTIDE SEQUENCE [LARGE SCALE GENOMIC DNA]</scope>
    <source>
        <strain evidence="2 3">SV_7m_r</strain>
    </source>
</reference>
<gene>
    <name evidence="2" type="ORF">SV7mr_51640</name>
</gene>
<proteinExistence type="predicted"/>
<feature type="region of interest" description="Disordered" evidence="1">
    <location>
        <begin position="64"/>
        <end position="95"/>
    </location>
</feature>
<feature type="compositionally biased region" description="Basic and acidic residues" evidence="1">
    <location>
        <begin position="84"/>
        <end position="95"/>
    </location>
</feature>
<accession>A0A517T2K5</accession>
<organism evidence="2 3">
    <name type="scientific">Stieleria bergensis</name>
    <dbReference type="NCBI Taxonomy" id="2528025"/>
    <lineage>
        <taxon>Bacteria</taxon>
        <taxon>Pseudomonadati</taxon>
        <taxon>Planctomycetota</taxon>
        <taxon>Planctomycetia</taxon>
        <taxon>Pirellulales</taxon>
        <taxon>Pirellulaceae</taxon>
        <taxon>Stieleria</taxon>
    </lineage>
</organism>
<dbReference type="Proteomes" id="UP000315003">
    <property type="component" value="Chromosome"/>
</dbReference>
<keyword evidence="3" id="KW-1185">Reference proteome</keyword>
<dbReference type="AlphaFoldDB" id="A0A517T2K5"/>
<sequence>MTNTFSETACDSRWHWLCFALLALIVQTLTVSPALSHRVANEFSNTLQVNRFIAERSFIAKPLASHPPKSSNLHRGLVTLTVGESKKSRQKEGTS</sequence>
<evidence type="ECO:0000313" key="3">
    <source>
        <dbReference type="Proteomes" id="UP000315003"/>
    </source>
</evidence>
<name>A0A517T2K5_9BACT</name>
<evidence type="ECO:0000313" key="2">
    <source>
        <dbReference type="EMBL" id="QDT62614.1"/>
    </source>
</evidence>
<evidence type="ECO:0000256" key="1">
    <source>
        <dbReference type="SAM" id="MobiDB-lite"/>
    </source>
</evidence>
<dbReference type="EMBL" id="CP036272">
    <property type="protein sequence ID" value="QDT62614.1"/>
    <property type="molecule type" value="Genomic_DNA"/>
</dbReference>
<protein>
    <submittedName>
        <fullName evidence="2">Uncharacterized protein</fullName>
    </submittedName>
</protein>